<proteinExistence type="predicted"/>
<dbReference type="Proteomes" id="UP000199517">
    <property type="component" value="Unassembled WGS sequence"/>
</dbReference>
<dbReference type="Pfam" id="PF04820">
    <property type="entry name" value="Trp_halogenase"/>
    <property type="match status" value="1"/>
</dbReference>
<feature type="domain" description="FAD-binding" evidence="1">
    <location>
        <begin position="24"/>
        <end position="202"/>
    </location>
</feature>
<dbReference type="PANTHER" id="PTHR43747">
    <property type="entry name" value="FAD-BINDING PROTEIN"/>
    <property type="match status" value="1"/>
</dbReference>
<dbReference type="InterPro" id="IPR036188">
    <property type="entry name" value="FAD/NAD-bd_sf"/>
</dbReference>
<name>A0A1I1T339_9BURK</name>
<dbReference type="GO" id="GO:0004497">
    <property type="term" value="F:monooxygenase activity"/>
    <property type="evidence" value="ECO:0007669"/>
    <property type="project" value="InterPro"/>
</dbReference>
<protein>
    <submittedName>
        <fullName evidence="2">Dehydrogenase (Flavoprotein)</fullName>
    </submittedName>
</protein>
<evidence type="ECO:0000313" key="3">
    <source>
        <dbReference type="Proteomes" id="UP000199517"/>
    </source>
</evidence>
<dbReference type="PRINTS" id="PR00420">
    <property type="entry name" value="RNGMNOXGNASE"/>
</dbReference>
<organism evidence="2 3">
    <name type="scientific">Paracidovorax konjaci</name>
    <dbReference type="NCBI Taxonomy" id="32040"/>
    <lineage>
        <taxon>Bacteria</taxon>
        <taxon>Pseudomonadati</taxon>
        <taxon>Pseudomonadota</taxon>
        <taxon>Betaproteobacteria</taxon>
        <taxon>Burkholderiales</taxon>
        <taxon>Comamonadaceae</taxon>
        <taxon>Paracidovorax</taxon>
    </lineage>
</organism>
<dbReference type="InterPro" id="IPR050816">
    <property type="entry name" value="Flavin-dep_Halogenase_NPB"/>
</dbReference>
<dbReference type="InterPro" id="IPR006905">
    <property type="entry name" value="Flavin_halogenase"/>
</dbReference>
<dbReference type="Gene3D" id="3.50.50.60">
    <property type="entry name" value="FAD/NAD(P)-binding domain"/>
    <property type="match status" value="1"/>
</dbReference>
<dbReference type="EMBL" id="FOMQ01000003">
    <property type="protein sequence ID" value="SFD53052.1"/>
    <property type="molecule type" value="Genomic_DNA"/>
</dbReference>
<dbReference type="AlphaFoldDB" id="A0A1I1T339"/>
<dbReference type="STRING" id="32040.SAMN04489710_10394"/>
<dbReference type="OrthoDB" id="9786503at2"/>
<dbReference type="InterPro" id="IPR002938">
    <property type="entry name" value="FAD-bd"/>
</dbReference>
<keyword evidence="3" id="KW-1185">Reference proteome</keyword>
<dbReference type="Pfam" id="PF01494">
    <property type="entry name" value="FAD_binding_3"/>
    <property type="match status" value="1"/>
</dbReference>
<dbReference type="GO" id="GO:0071949">
    <property type="term" value="F:FAD binding"/>
    <property type="evidence" value="ECO:0007669"/>
    <property type="project" value="InterPro"/>
</dbReference>
<evidence type="ECO:0000313" key="2">
    <source>
        <dbReference type="EMBL" id="SFD53052.1"/>
    </source>
</evidence>
<sequence length="413" mass="42908">MPGRMPPEPSGAAGGRSVSGAPFDAAIAGGGPAGAACAIVLARAGWRVLLADAGDGSVARVGENLPPAVFSLLAELGLRDQVLADGHRPSHGSWSFWGDSAGHASDTLRHLQGDGLQLDRAGFDARLRGAASLAGAQVCLATHLQIDPPAQGAPRHHIRARQAGGATDAAEARWFVDATGRASAPSIRLGAQRIGHDALIAFHQRLRSPGHGDRDGRTWVEAVPDGWWYSALLPGGDRLVALLGDADLLDRRELLADGGLWRRLQSTERLSALCTAHGYQPGAAAQGADASSSELDRAAGKRWLAVGDAALAFDPLSSKGIGNALYTGLRAAQAMLAEDGGDALATARYAGHLRSIHHVYRAQLAHVYAAEQRWASAPFWARRHAARLPLPVAATLASAGSPRAAAGRPAPRP</sequence>
<dbReference type="PANTHER" id="PTHR43747:SF1">
    <property type="entry name" value="SLR1998 PROTEIN"/>
    <property type="match status" value="1"/>
</dbReference>
<dbReference type="SUPFAM" id="SSF51905">
    <property type="entry name" value="FAD/NAD(P)-binding domain"/>
    <property type="match status" value="1"/>
</dbReference>
<reference evidence="3" key="1">
    <citation type="submission" date="2016-10" db="EMBL/GenBank/DDBJ databases">
        <authorList>
            <person name="Varghese N."/>
            <person name="Submissions S."/>
        </authorList>
    </citation>
    <scope>NUCLEOTIDE SEQUENCE [LARGE SCALE GENOMIC DNA]</scope>
    <source>
        <strain evidence="3">DSM 7481</strain>
    </source>
</reference>
<evidence type="ECO:0000259" key="1">
    <source>
        <dbReference type="Pfam" id="PF01494"/>
    </source>
</evidence>
<accession>A0A1I1T339</accession>
<gene>
    <name evidence="2" type="ORF">SAMN04489710_10394</name>
</gene>
<dbReference type="Gene3D" id="3.30.9.100">
    <property type="match status" value="1"/>
</dbReference>